<dbReference type="SUPFAM" id="SSF53955">
    <property type="entry name" value="Lysozyme-like"/>
    <property type="match status" value="1"/>
</dbReference>
<keyword evidence="17" id="KW-1185">Reference proteome</keyword>
<evidence type="ECO:0000256" key="4">
    <source>
        <dbReference type="ARBA" id="ARBA00022645"/>
    </source>
</evidence>
<dbReference type="SUPFAM" id="SSF56601">
    <property type="entry name" value="beta-lactamase/transpeptidase-like"/>
    <property type="match status" value="1"/>
</dbReference>
<keyword evidence="5" id="KW-0645">Protease</keyword>
<proteinExistence type="inferred from homology"/>
<dbReference type="Gene3D" id="3.40.710.10">
    <property type="entry name" value="DD-peptidase/beta-lactamase superfamily"/>
    <property type="match status" value="1"/>
</dbReference>
<feature type="domain" description="Penicillin-binding protein transpeptidase" evidence="13">
    <location>
        <begin position="302"/>
        <end position="512"/>
    </location>
</feature>
<dbReference type="InterPro" id="IPR050396">
    <property type="entry name" value="Glycosyltr_51/Transpeptidase"/>
</dbReference>
<dbReference type="InterPro" id="IPR001264">
    <property type="entry name" value="Glyco_trans_51"/>
</dbReference>
<comment type="caution">
    <text evidence="16">The sequence shown here is derived from an EMBL/GenBank/DDBJ whole genome shotgun (WGS) entry which is preliminary data.</text>
</comment>
<dbReference type="GO" id="GO:0008658">
    <property type="term" value="F:penicillin binding"/>
    <property type="evidence" value="ECO:0007669"/>
    <property type="project" value="InterPro"/>
</dbReference>
<dbReference type="Pfam" id="PF00912">
    <property type="entry name" value="Transgly"/>
    <property type="match status" value="1"/>
</dbReference>
<evidence type="ECO:0000256" key="9">
    <source>
        <dbReference type="ARBA" id="ARBA00023268"/>
    </source>
</evidence>
<dbReference type="Pfam" id="PF00905">
    <property type="entry name" value="Transpeptidase"/>
    <property type="match status" value="1"/>
</dbReference>
<keyword evidence="6" id="KW-0328">Glycosyltransferase</keyword>
<keyword evidence="4" id="KW-0121">Carboxypeptidase</keyword>
<feature type="domain" description="Penicillin-binding C-terminal" evidence="15">
    <location>
        <begin position="595"/>
        <end position="673"/>
    </location>
</feature>
<evidence type="ECO:0000259" key="13">
    <source>
        <dbReference type="Pfam" id="PF00905"/>
    </source>
</evidence>
<comment type="similarity">
    <text evidence="3">In the N-terminal section; belongs to the glycosyltransferase 51 family.</text>
</comment>
<dbReference type="GO" id="GO:0004180">
    <property type="term" value="F:carboxypeptidase activity"/>
    <property type="evidence" value="ECO:0007669"/>
    <property type="project" value="UniProtKB-KW"/>
</dbReference>
<evidence type="ECO:0000256" key="3">
    <source>
        <dbReference type="ARBA" id="ARBA00007739"/>
    </source>
</evidence>
<dbReference type="EC" id="2.4.99.28" evidence="10"/>
<dbReference type="Gene3D" id="1.10.3810.10">
    <property type="entry name" value="Biosynthetic peptidoglycan transglycosylase-like"/>
    <property type="match status" value="1"/>
</dbReference>
<evidence type="ECO:0000259" key="15">
    <source>
        <dbReference type="Pfam" id="PF06832"/>
    </source>
</evidence>
<evidence type="ECO:0000256" key="7">
    <source>
        <dbReference type="ARBA" id="ARBA00022679"/>
    </source>
</evidence>
<dbReference type="UniPathway" id="UPA00219"/>
<evidence type="ECO:0000256" key="1">
    <source>
        <dbReference type="ARBA" id="ARBA00004752"/>
    </source>
</evidence>
<accession>A0A0L1JQ12</accession>
<keyword evidence="12" id="KW-0732">Signal</keyword>
<dbReference type="InterPro" id="IPR009647">
    <property type="entry name" value="PBP_C"/>
</dbReference>
<dbReference type="EMBL" id="AQQZ01000004">
    <property type="protein sequence ID" value="KNG93826.1"/>
    <property type="molecule type" value="Genomic_DNA"/>
</dbReference>
<dbReference type="PANTHER" id="PTHR32282:SF15">
    <property type="entry name" value="PENICILLIN-BINDING PROTEIN 1C"/>
    <property type="match status" value="1"/>
</dbReference>
<comment type="pathway">
    <text evidence="1">Cell wall biogenesis; peptidoglycan biosynthesis.</text>
</comment>
<evidence type="ECO:0000256" key="10">
    <source>
        <dbReference type="ARBA" id="ARBA00044770"/>
    </source>
</evidence>
<dbReference type="GO" id="GO:0008955">
    <property type="term" value="F:peptidoglycan glycosyltransferase activity"/>
    <property type="evidence" value="ECO:0007669"/>
    <property type="project" value="UniProtKB-EC"/>
</dbReference>
<dbReference type="STRING" id="1317121.ATO11_11700"/>
<dbReference type="InterPro" id="IPR011815">
    <property type="entry name" value="PBP_1c"/>
</dbReference>
<evidence type="ECO:0000256" key="11">
    <source>
        <dbReference type="ARBA" id="ARBA00049902"/>
    </source>
</evidence>
<evidence type="ECO:0000256" key="5">
    <source>
        <dbReference type="ARBA" id="ARBA00022670"/>
    </source>
</evidence>
<keyword evidence="7" id="KW-0808">Transferase</keyword>
<sequence>MRRHAVLVAALALWALGAGLDAARDWIDATVLPPLVAETSVEVRDRDGLLLRAFTVEDGRWRLAVHRAQVDPDYLKMLVRYEDKRFYRHGGVDPVALARAAVLSLWHGRVVSGGSTLTMQVARLLENSGTGRMAGKLRQVRLALKLERVMSKDEILGLYLLHAPYGGNLEGVRAATLAYFGREPARLTPAEAALLVALPQAPEARRPDRRPEAARAARLRVLARLHEAGLIADETLAVADREPFPEGRTPFPTLAAHLAERAREAEPTWPRHDLTVERGLQVALEKLAAQTAREAGRRLSVAIVVADHGTGEVLASVGSAGYRDEAREGFVDMTQAKRSPGSTLKPFVYALAFDRGLAHPETLIDDRPVDFDGYAPQNFDGVYRGELHVAEALRLSLNTPVVQVAQALGPAHLMSALTRTGATPELQGEAAGLAVVLGGVGLTLEELTRAYAALARMGETAPWHWRKGAEGPAPRRLVERRAAWQVGHVLADLPPPPGSVPWRFAYKTGTSYGHRDAWALGWDGRHVVGVWVGRPDGTPVPGAFGADIAAPLLFAAFERVKPEVDPLPAPPPETLIVAQDRLPAPLQRFRPRGEVARTDGPKLAFPPDGARVALDRGALTVKVRGGRAPFLWLANGAPVGARDHRLERVLDGLGRGWTEVTVIDADGRAARARVELTE</sequence>
<dbReference type="PANTHER" id="PTHR32282">
    <property type="entry name" value="BINDING PROTEIN TRANSPEPTIDASE, PUTATIVE-RELATED"/>
    <property type="match status" value="1"/>
</dbReference>
<reference evidence="16 17" key="1">
    <citation type="journal article" date="2015" name="Int. J. Syst. Evol. Microbiol.">
        <title>Aestuariivita atlantica sp. nov., isolated from deep sea sediment of the Atlantic Ocean.</title>
        <authorList>
            <person name="Li G."/>
            <person name="Lai Q."/>
            <person name="Du Y."/>
            <person name="Liu X."/>
            <person name="Sun F."/>
            <person name="Shao Z."/>
        </authorList>
    </citation>
    <scope>NUCLEOTIDE SEQUENCE [LARGE SCALE GENOMIC DNA]</scope>
    <source>
        <strain evidence="16 17">22II-S11-z3</strain>
    </source>
</reference>
<dbReference type="InterPro" id="IPR012338">
    <property type="entry name" value="Beta-lactam/transpept-like"/>
</dbReference>
<dbReference type="InterPro" id="IPR023346">
    <property type="entry name" value="Lysozyme-like_dom_sf"/>
</dbReference>
<organism evidence="16 17">
    <name type="scientific">Pseudaestuariivita atlantica</name>
    <dbReference type="NCBI Taxonomy" id="1317121"/>
    <lineage>
        <taxon>Bacteria</taxon>
        <taxon>Pseudomonadati</taxon>
        <taxon>Pseudomonadota</taxon>
        <taxon>Alphaproteobacteria</taxon>
        <taxon>Rhodobacterales</taxon>
        <taxon>Paracoccaceae</taxon>
        <taxon>Pseudaestuariivita</taxon>
    </lineage>
</organism>
<dbReference type="PATRIC" id="fig|1317121.7.peg.3019"/>
<protein>
    <recommendedName>
        <fullName evidence="10">peptidoglycan glycosyltransferase</fullName>
        <ecNumber evidence="10">2.4.99.28</ecNumber>
    </recommendedName>
</protein>
<feature type="signal peptide" evidence="12">
    <location>
        <begin position="1"/>
        <end position="23"/>
    </location>
</feature>
<gene>
    <name evidence="16" type="ORF">ATO11_11700</name>
</gene>
<keyword evidence="8" id="KW-0378">Hydrolase</keyword>
<dbReference type="Proteomes" id="UP000036938">
    <property type="component" value="Unassembled WGS sequence"/>
</dbReference>
<keyword evidence="9" id="KW-0511">Multifunctional enzyme</keyword>
<evidence type="ECO:0000256" key="6">
    <source>
        <dbReference type="ARBA" id="ARBA00022676"/>
    </source>
</evidence>
<evidence type="ECO:0000259" key="14">
    <source>
        <dbReference type="Pfam" id="PF00912"/>
    </source>
</evidence>
<evidence type="ECO:0000313" key="17">
    <source>
        <dbReference type="Proteomes" id="UP000036938"/>
    </source>
</evidence>
<comment type="catalytic activity">
    <reaction evidence="11">
        <text>[GlcNAc-(1-&gt;4)-Mur2Ac(oyl-L-Ala-gamma-D-Glu-L-Lys-D-Ala-D-Ala)](n)-di-trans,octa-cis-undecaprenyl diphosphate + beta-D-GlcNAc-(1-&gt;4)-Mur2Ac(oyl-L-Ala-gamma-D-Glu-L-Lys-D-Ala-D-Ala)-di-trans,octa-cis-undecaprenyl diphosphate = [GlcNAc-(1-&gt;4)-Mur2Ac(oyl-L-Ala-gamma-D-Glu-L-Lys-D-Ala-D-Ala)](n+1)-di-trans,octa-cis-undecaprenyl diphosphate + di-trans,octa-cis-undecaprenyl diphosphate + H(+)</text>
        <dbReference type="Rhea" id="RHEA:23708"/>
        <dbReference type="Rhea" id="RHEA-COMP:9602"/>
        <dbReference type="Rhea" id="RHEA-COMP:9603"/>
        <dbReference type="ChEBI" id="CHEBI:15378"/>
        <dbReference type="ChEBI" id="CHEBI:58405"/>
        <dbReference type="ChEBI" id="CHEBI:60033"/>
        <dbReference type="ChEBI" id="CHEBI:78435"/>
        <dbReference type="EC" id="2.4.99.28"/>
    </reaction>
</comment>
<dbReference type="GO" id="GO:0009252">
    <property type="term" value="P:peptidoglycan biosynthetic process"/>
    <property type="evidence" value="ECO:0007669"/>
    <property type="project" value="UniProtKB-UniPathway"/>
</dbReference>
<evidence type="ECO:0000256" key="8">
    <source>
        <dbReference type="ARBA" id="ARBA00022801"/>
    </source>
</evidence>
<dbReference type="OrthoDB" id="9766909at2"/>
<feature type="chain" id="PRO_5005554149" description="peptidoglycan glycosyltransferase" evidence="12">
    <location>
        <begin position="24"/>
        <end position="678"/>
    </location>
</feature>
<name>A0A0L1JQ12_9RHOB</name>
<evidence type="ECO:0000256" key="2">
    <source>
        <dbReference type="ARBA" id="ARBA00007090"/>
    </source>
</evidence>
<dbReference type="AlphaFoldDB" id="A0A0L1JQ12"/>
<dbReference type="RefSeq" id="WP_050531031.1">
    <property type="nucleotide sequence ID" value="NZ_AQQZ01000004.1"/>
</dbReference>
<dbReference type="GO" id="GO:0006508">
    <property type="term" value="P:proteolysis"/>
    <property type="evidence" value="ECO:0007669"/>
    <property type="project" value="UniProtKB-KW"/>
</dbReference>
<dbReference type="InterPro" id="IPR036950">
    <property type="entry name" value="PBP_transglycosylase"/>
</dbReference>
<feature type="domain" description="Glycosyl transferase family 51" evidence="14">
    <location>
        <begin position="57"/>
        <end position="225"/>
    </location>
</feature>
<dbReference type="NCBIfam" id="TIGR02073">
    <property type="entry name" value="PBP_1c"/>
    <property type="match status" value="1"/>
</dbReference>
<dbReference type="InterPro" id="IPR001460">
    <property type="entry name" value="PCN-bd_Tpept"/>
</dbReference>
<dbReference type="Pfam" id="PF06832">
    <property type="entry name" value="BiPBP_C"/>
    <property type="match status" value="1"/>
</dbReference>
<comment type="similarity">
    <text evidence="2">In the C-terminal section; belongs to the transpeptidase family.</text>
</comment>
<evidence type="ECO:0000256" key="12">
    <source>
        <dbReference type="SAM" id="SignalP"/>
    </source>
</evidence>
<evidence type="ECO:0000313" key="16">
    <source>
        <dbReference type="EMBL" id="KNG93826.1"/>
    </source>
</evidence>
<dbReference type="GO" id="GO:0030288">
    <property type="term" value="C:outer membrane-bounded periplasmic space"/>
    <property type="evidence" value="ECO:0007669"/>
    <property type="project" value="TreeGrafter"/>
</dbReference>